<dbReference type="EMBL" id="FNBW01000005">
    <property type="protein sequence ID" value="SDF63293.1"/>
    <property type="molecule type" value="Genomic_DNA"/>
</dbReference>
<dbReference type="PANTHER" id="PTHR43540">
    <property type="entry name" value="PEROXYUREIDOACRYLATE/UREIDOACRYLATE AMIDOHYDROLASE-RELATED"/>
    <property type="match status" value="1"/>
</dbReference>
<keyword evidence="1" id="KW-0378">Hydrolase</keyword>
<organism evidence="3 4">
    <name type="scientific">Thalassobaculum litoreum DSM 18839</name>
    <dbReference type="NCBI Taxonomy" id="1123362"/>
    <lineage>
        <taxon>Bacteria</taxon>
        <taxon>Pseudomonadati</taxon>
        <taxon>Pseudomonadota</taxon>
        <taxon>Alphaproteobacteria</taxon>
        <taxon>Rhodospirillales</taxon>
        <taxon>Thalassobaculaceae</taxon>
        <taxon>Thalassobaculum</taxon>
    </lineage>
</organism>
<evidence type="ECO:0000313" key="4">
    <source>
        <dbReference type="Proteomes" id="UP000198615"/>
    </source>
</evidence>
<dbReference type="InterPro" id="IPR036380">
    <property type="entry name" value="Isochorismatase-like_sf"/>
</dbReference>
<reference evidence="3 4" key="1">
    <citation type="submission" date="2016-10" db="EMBL/GenBank/DDBJ databases">
        <authorList>
            <person name="Varghese N."/>
            <person name="Submissions S."/>
        </authorList>
    </citation>
    <scope>NUCLEOTIDE SEQUENCE [LARGE SCALE GENOMIC DNA]</scope>
    <source>
        <strain evidence="3 4">DSM 18839</strain>
    </source>
</reference>
<name>A0A8G2BGV8_9PROT</name>
<accession>A0A8G2BGV8</accession>
<evidence type="ECO:0000256" key="1">
    <source>
        <dbReference type="ARBA" id="ARBA00022801"/>
    </source>
</evidence>
<dbReference type="InterPro" id="IPR000868">
    <property type="entry name" value="Isochorismatase-like_dom"/>
</dbReference>
<feature type="domain" description="Isochorismatase-like" evidence="2">
    <location>
        <begin position="33"/>
        <end position="220"/>
    </location>
</feature>
<dbReference type="GO" id="GO:0016787">
    <property type="term" value="F:hydrolase activity"/>
    <property type="evidence" value="ECO:0007669"/>
    <property type="project" value="UniProtKB-KW"/>
</dbReference>
<dbReference type="AlphaFoldDB" id="A0A8G2BGV8"/>
<dbReference type="InterPro" id="IPR050272">
    <property type="entry name" value="Isochorismatase-like_hydrls"/>
</dbReference>
<dbReference type="CDD" id="cd00431">
    <property type="entry name" value="cysteine_hydrolases"/>
    <property type="match status" value="1"/>
</dbReference>
<dbReference type="Gene3D" id="3.40.50.850">
    <property type="entry name" value="Isochorismatase-like"/>
    <property type="match status" value="1"/>
</dbReference>
<dbReference type="PANTHER" id="PTHR43540:SF6">
    <property type="entry name" value="ISOCHORISMATASE-LIKE DOMAIN-CONTAINING PROTEIN"/>
    <property type="match status" value="1"/>
</dbReference>
<gene>
    <name evidence="3" type="ORF">SAMN05660686_01853</name>
</gene>
<protein>
    <submittedName>
        <fullName evidence="3">Nicotinamidase-related amidase</fullName>
    </submittedName>
</protein>
<dbReference type="Pfam" id="PF00857">
    <property type="entry name" value="Isochorismatase"/>
    <property type="match status" value="1"/>
</dbReference>
<proteinExistence type="predicted"/>
<dbReference type="SUPFAM" id="SSF52499">
    <property type="entry name" value="Isochorismatase-like hydrolases"/>
    <property type="match status" value="1"/>
</dbReference>
<dbReference type="OrthoDB" id="9791276at2"/>
<comment type="caution">
    <text evidence="3">The sequence shown here is derived from an EMBL/GenBank/DDBJ whole genome shotgun (WGS) entry which is preliminary data.</text>
</comment>
<sequence>MMNKTDISQRVIDFVTARLGTPHPHAGLDPSKTALIVIDLQNGFMMDDVAHALCVQARDIVPNVNRLAEAVRATGGQVYWIQNTHDENCLESWSNLHAMTPPAKVAKRIESMSPGGLGHQLWAELDVKDGDRKVLKNRYSAFVEGSSDLHEILKAEGIDTLLITGTLTNVCCESSARDAMMLNYKVVMVTDGNAAITDIEHNSALTNFYLTFGDIYSTDELVEILHKNADSAQVAAE</sequence>
<evidence type="ECO:0000259" key="2">
    <source>
        <dbReference type="Pfam" id="PF00857"/>
    </source>
</evidence>
<dbReference type="RefSeq" id="WP_093149799.1">
    <property type="nucleotide sequence ID" value="NZ_FNBW01000005.1"/>
</dbReference>
<evidence type="ECO:0000313" key="3">
    <source>
        <dbReference type="EMBL" id="SDF63293.1"/>
    </source>
</evidence>
<dbReference type="Proteomes" id="UP000198615">
    <property type="component" value="Unassembled WGS sequence"/>
</dbReference>
<keyword evidence="4" id="KW-1185">Reference proteome</keyword>